<reference evidence="3" key="1">
    <citation type="journal article" date="2020" name="Stud. Mycol.">
        <title>101 Dothideomycetes genomes: a test case for predicting lifestyles and emergence of pathogens.</title>
        <authorList>
            <person name="Haridas S."/>
            <person name="Albert R."/>
            <person name="Binder M."/>
            <person name="Bloem J."/>
            <person name="Labutti K."/>
            <person name="Salamov A."/>
            <person name="Andreopoulos B."/>
            <person name="Baker S."/>
            <person name="Barry K."/>
            <person name="Bills G."/>
            <person name="Bluhm B."/>
            <person name="Cannon C."/>
            <person name="Castanera R."/>
            <person name="Culley D."/>
            <person name="Daum C."/>
            <person name="Ezra D."/>
            <person name="Gonzalez J."/>
            <person name="Henrissat B."/>
            <person name="Kuo A."/>
            <person name="Liang C."/>
            <person name="Lipzen A."/>
            <person name="Lutzoni F."/>
            <person name="Magnuson J."/>
            <person name="Mondo S."/>
            <person name="Nolan M."/>
            <person name="Ohm R."/>
            <person name="Pangilinan J."/>
            <person name="Park H.-J."/>
            <person name="Ramirez L."/>
            <person name="Alfaro M."/>
            <person name="Sun H."/>
            <person name="Tritt A."/>
            <person name="Yoshinaga Y."/>
            <person name="Zwiers L.-H."/>
            <person name="Turgeon B."/>
            <person name="Goodwin S."/>
            <person name="Spatafora J."/>
            <person name="Crous P."/>
            <person name="Grigoriev I."/>
        </authorList>
    </citation>
    <scope>NUCLEOTIDE SEQUENCE</scope>
    <source>
        <strain evidence="3">CBS 121410</strain>
    </source>
</reference>
<dbReference type="Pfam" id="PF00581">
    <property type="entry name" value="Rhodanese"/>
    <property type="match status" value="1"/>
</dbReference>
<dbReference type="InterPro" id="IPR036873">
    <property type="entry name" value="Rhodanese-like_dom_sf"/>
</dbReference>
<protein>
    <recommendedName>
        <fullName evidence="2">Rhodanese domain-containing protein</fullName>
    </recommendedName>
</protein>
<organism evidence="3 4">
    <name type="scientific">Saccharata proteae CBS 121410</name>
    <dbReference type="NCBI Taxonomy" id="1314787"/>
    <lineage>
        <taxon>Eukaryota</taxon>
        <taxon>Fungi</taxon>
        <taxon>Dikarya</taxon>
        <taxon>Ascomycota</taxon>
        <taxon>Pezizomycotina</taxon>
        <taxon>Dothideomycetes</taxon>
        <taxon>Dothideomycetes incertae sedis</taxon>
        <taxon>Botryosphaeriales</taxon>
        <taxon>Saccharataceae</taxon>
        <taxon>Saccharata</taxon>
    </lineage>
</organism>
<keyword evidence="4" id="KW-1185">Reference proteome</keyword>
<sequence length="176" mass="18376">MPSTTSTTATATTTSTSTTTTTTTPPTTPSPPTPLLLDVRTPQEYHSHSHPPPLPTAHNIPHTNLLSPSSARTALSALAHIPDNAAGRAGVKIDLYCRSGRRSALAAEALRGMGFGGVRDLGGLEGLEGLRREGVDGGMGKGGVVLDEQEERGEEVDMEGLRRGTDMLVEGLRGLE</sequence>
<dbReference type="AlphaFoldDB" id="A0A9P4LVX2"/>
<comment type="caution">
    <text evidence="3">The sequence shown here is derived from an EMBL/GenBank/DDBJ whole genome shotgun (WGS) entry which is preliminary data.</text>
</comment>
<name>A0A9P4LVX2_9PEZI</name>
<dbReference type="SMART" id="SM00450">
    <property type="entry name" value="RHOD"/>
    <property type="match status" value="1"/>
</dbReference>
<dbReference type="OrthoDB" id="361797at2759"/>
<dbReference type="Proteomes" id="UP000799776">
    <property type="component" value="Unassembled WGS sequence"/>
</dbReference>
<dbReference type="InterPro" id="IPR001763">
    <property type="entry name" value="Rhodanese-like_dom"/>
</dbReference>
<dbReference type="SUPFAM" id="SSF52821">
    <property type="entry name" value="Rhodanese/Cell cycle control phosphatase"/>
    <property type="match status" value="1"/>
</dbReference>
<feature type="compositionally biased region" description="Low complexity" evidence="1">
    <location>
        <begin position="1"/>
        <end position="25"/>
    </location>
</feature>
<evidence type="ECO:0000313" key="3">
    <source>
        <dbReference type="EMBL" id="KAF2086447.1"/>
    </source>
</evidence>
<accession>A0A9P4LVX2</accession>
<dbReference type="CDD" id="cd00158">
    <property type="entry name" value="RHOD"/>
    <property type="match status" value="1"/>
</dbReference>
<evidence type="ECO:0000259" key="2">
    <source>
        <dbReference type="PROSITE" id="PS50206"/>
    </source>
</evidence>
<dbReference type="PANTHER" id="PTHR45431:SF3">
    <property type="entry name" value="RHODANESE-LIKE DOMAIN-CONTAINING PROTEIN 15, CHLOROPLASTIC"/>
    <property type="match status" value="1"/>
</dbReference>
<evidence type="ECO:0000256" key="1">
    <source>
        <dbReference type="SAM" id="MobiDB-lite"/>
    </source>
</evidence>
<feature type="region of interest" description="Disordered" evidence="1">
    <location>
        <begin position="1"/>
        <end position="67"/>
    </location>
</feature>
<proteinExistence type="predicted"/>
<dbReference type="EMBL" id="ML978724">
    <property type="protein sequence ID" value="KAF2086447.1"/>
    <property type="molecule type" value="Genomic_DNA"/>
</dbReference>
<feature type="domain" description="Rhodanese" evidence="2">
    <location>
        <begin position="30"/>
        <end position="136"/>
    </location>
</feature>
<gene>
    <name evidence="3" type="ORF">K490DRAFT_66642</name>
</gene>
<dbReference type="PROSITE" id="PS50206">
    <property type="entry name" value="RHODANESE_3"/>
    <property type="match status" value="1"/>
</dbReference>
<dbReference type="Gene3D" id="3.40.250.10">
    <property type="entry name" value="Rhodanese-like domain"/>
    <property type="match status" value="1"/>
</dbReference>
<dbReference type="PANTHER" id="PTHR45431">
    <property type="entry name" value="RHODANESE-LIKE DOMAIN-CONTAINING PROTEIN 15, CHLOROPLASTIC"/>
    <property type="match status" value="1"/>
</dbReference>
<dbReference type="InterPro" id="IPR052367">
    <property type="entry name" value="Thiosulfate_ST/Rhodanese-like"/>
</dbReference>
<evidence type="ECO:0000313" key="4">
    <source>
        <dbReference type="Proteomes" id="UP000799776"/>
    </source>
</evidence>